<sequence>MTVVSTQYDVTETRQVTTQIVEAVAARKGVDPLNVRPPLYDVVNPEALEALFAPTAAGAERAGRIEFTYADCRITVVAAETVSITVEAITPSEQNRDRSSGRQQLVD</sequence>
<evidence type="ECO:0000259" key="1">
    <source>
        <dbReference type="Pfam" id="PF18545"/>
    </source>
</evidence>
<dbReference type="InterPro" id="IPR040624">
    <property type="entry name" value="HalOD1"/>
</dbReference>
<dbReference type="EMBL" id="CP059154">
    <property type="protein sequence ID" value="QLK27871.1"/>
    <property type="molecule type" value="Genomic_DNA"/>
</dbReference>
<gene>
    <name evidence="2" type="ORF">HYG81_13425</name>
</gene>
<feature type="domain" description="Halobacterial output" evidence="1">
    <location>
        <begin position="13"/>
        <end position="85"/>
    </location>
</feature>
<protein>
    <recommendedName>
        <fullName evidence="1">Halobacterial output domain-containing protein</fullName>
    </recommendedName>
</protein>
<dbReference type="AlphaFoldDB" id="A0A7D6CU35"/>
<accession>A0A7D6CU35</accession>
<dbReference type="KEGG" id="nay:HYG81_13425"/>
<proteinExistence type="predicted"/>
<dbReference type="OrthoDB" id="199137at2157"/>
<keyword evidence="3" id="KW-1185">Reference proteome</keyword>
<organism evidence="2 3">
    <name type="scientific">Natrinema zhouii</name>
    <dbReference type="NCBI Taxonomy" id="1710539"/>
    <lineage>
        <taxon>Archaea</taxon>
        <taxon>Methanobacteriati</taxon>
        <taxon>Methanobacteriota</taxon>
        <taxon>Stenosarchaea group</taxon>
        <taxon>Halobacteria</taxon>
        <taxon>Halobacteriales</taxon>
        <taxon>Natrialbaceae</taxon>
        <taxon>Natrinema</taxon>
    </lineage>
</organism>
<evidence type="ECO:0000313" key="3">
    <source>
        <dbReference type="Proteomes" id="UP000510869"/>
    </source>
</evidence>
<evidence type="ECO:0000313" key="2">
    <source>
        <dbReference type="EMBL" id="QLK27871.1"/>
    </source>
</evidence>
<dbReference type="Proteomes" id="UP000510869">
    <property type="component" value="Chromosome"/>
</dbReference>
<dbReference type="Pfam" id="PF18545">
    <property type="entry name" value="HalOD1"/>
    <property type="match status" value="1"/>
</dbReference>
<name>A0A7D6CU35_9EURY</name>
<reference evidence="2 3" key="1">
    <citation type="submission" date="2020-07" db="EMBL/GenBank/DDBJ databases">
        <title>Natrinema (YPL30) sp. nov. and Haloterrigena xxxxxx (YPL8) sp. nov., isolated from a salt mine.</title>
        <authorList>
            <person name="Cui H."/>
        </authorList>
    </citation>
    <scope>NUCLEOTIDE SEQUENCE [LARGE SCALE GENOMIC DNA]</scope>
    <source>
        <strain evidence="2 3">YPL13</strain>
    </source>
</reference>